<evidence type="ECO:0000313" key="3">
    <source>
        <dbReference type="Proteomes" id="UP000298493"/>
    </source>
</evidence>
<dbReference type="EMBL" id="SNSC02000020">
    <property type="protein sequence ID" value="TID15620.1"/>
    <property type="molecule type" value="Genomic_DNA"/>
</dbReference>
<comment type="caution">
    <text evidence="2">The sequence shown here is derived from an EMBL/GenBank/DDBJ whole genome shotgun (WGS) entry which is preliminary data.</text>
</comment>
<feature type="region of interest" description="Disordered" evidence="1">
    <location>
        <begin position="86"/>
        <end position="108"/>
    </location>
</feature>
<feature type="compositionally biased region" description="Basic and acidic residues" evidence="1">
    <location>
        <begin position="99"/>
        <end position="108"/>
    </location>
</feature>
<dbReference type="Proteomes" id="UP000298493">
    <property type="component" value="Unassembled WGS sequence"/>
</dbReference>
<feature type="region of interest" description="Disordered" evidence="1">
    <location>
        <begin position="23"/>
        <end position="63"/>
    </location>
</feature>
<proteinExistence type="predicted"/>
<reference evidence="2 3" key="1">
    <citation type="submission" date="2019-04" db="EMBL/GenBank/DDBJ databases">
        <title>High contiguity whole genome sequence and gene annotation resource for two Venturia nashicola isolates.</title>
        <authorList>
            <person name="Prokchorchik M."/>
            <person name="Won K."/>
            <person name="Lee Y."/>
            <person name="Choi E.D."/>
            <person name="Segonzac C."/>
            <person name="Sohn K.H."/>
        </authorList>
    </citation>
    <scope>NUCLEOTIDE SEQUENCE [LARGE SCALE GENOMIC DNA]</scope>
    <source>
        <strain evidence="2 3">PRI2</strain>
    </source>
</reference>
<dbReference type="AlphaFoldDB" id="A0A4Z1P4H3"/>
<sequence length="108" mass="12036">MVPAAPPIRPWYTQITPPKAYQSLVPSPNFLPETRQGHFSGRPSYDSDPRISPYGGRSPQFGSDNGIIYPQPLLLIQELEALEQQMSELDAGTESQALRQDDVKRNPS</sequence>
<evidence type="ECO:0000256" key="1">
    <source>
        <dbReference type="SAM" id="MobiDB-lite"/>
    </source>
</evidence>
<protein>
    <submittedName>
        <fullName evidence="2">Versicolorin B desaturase</fullName>
    </submittedName>
</protein>
<name>A0A4Z1P4H3_9PEZI</name>
<organism evidence="2 3">
    <name type="scientific">Venturia nashicola</name>
    <dbReference type="NCBI Taxonomy" id="86259"/>
    <lineage>
        <taxon>Eukaryota</taxon>
        <taxon>Fungi</taxon>
        <taxon>Dikarya</taxon>
        <taxon>Ascomycota</taxon>
        <taxon>Pezizomycotina</taxon>
        <taxon>Dothideomycetes</taxon>
        <taxon>Pleosporomycetidae</taxon>
        <taxon>Venturiales</taxon>
        <taxon>Venturiaceae</taxon>
        <taxon>Venturia</taxon>
    </lineage>
</organism>
<evidence type="ECO:0000313" key="2">
    <source>
        <dbReference type="EMBL" id="TID15620.1"/>
    </source>
</evidence>
<gene>
    <name evidence="2" type="ORF">E6O75_ATG07948</name>
</gene>
<accession>A0A4Z1P4H3</accession>
<keyword evidence="3" id="KW-1185">Reference proteome</keyword>